<feature type="coiled-coil region" evidence="4">
    <location>
        <begin position="49"/>
        <end position="115"/>
    </location>
</feature>
<dbReference type="EMBL" id="VSWD01000009">
    <property type="protein sequence ID" value="KAK3092370.1"/>
    <property type="molecule type" value="Genomic_DNA"/>
</dbReference>
<keyword evidence="2" id="KW-0597">Phosphoprotein</keyword>
<keyword evidence="3" id="KW-0472">Membrane</keyword>
<dbReference type="PANTHER" id="PTHR28664">
    <property type="entry name" value="TIGHT JUNCTION-ASSOCIATED PROTEIN 1"/>
    <property type="match status" value="1"/>
</dbReference>
<dbReference type="Proteomes" id="UP001186944">
    <property type="component" value="Unassembled WGS sequence"/>
</dbReference>
<keyword evidence="6" id="KW-1185">Reference proteome</keyword>
<evidence type="ECO:0000256" key="3">
    <source>
        <dbReference type="ARBA" id="ARBA00023136"/>
    </source>
</evidence>
<reference evidence="5" key="1">
    <citation type="submission" date="2019-08" db="EMBL/GenBank/DDBJ databases">
        <title>The improved chromosome-level genome for the pearl oyster Pinctada fucata martensii using PacBio sequencing and Hi-C.</title>
        <authorList>
            <person name="Zheng Z."/>
        </authorList>
    </citation>
    <scope>NUCLEOTIDE SEQUENCE</scope>
    <source>
        <strain evidence="5">ZZ-2019</strain>
        <tissue evidence="5">Adductor muscle</tissue>
    </source>
</reference>
<evidence type="ECO:0000256" key="4">
    <source>
        <dbReference type="SAM" id="Coils"/>
    </source>
</evidence>
<dbReference type="AlphaFoldDB" id="A0AA88Y9Z1"/>
<sequence>MTAQNFFLCRLRRIATLRDHFVRLSVCLSITLWVSQPITFDCLDLHQQIVELESQLRKSNNHISKINHELLDCKQTTDYEVMKYRDEINKLRERYDRLLESHKRLQKVNHELEDKLLKVVNGFEAEKIKLQRENASMMSKLVDAKVAVCELEEENEKFRNDCNIAVQMLQCKPSEFVSHKLHSLPVDLQERVKAQMSRQQIINCEESQAAEPKIVRVPMATFPPTAMVYTLNNSHGDNLRVKNGKEPDDNVPMDIITKVLTQPESKRRRHRTYICLNCKRDVSTHDKDVQVSLGRDATGNSESLAGLKVHQSSNRLRSYSSDMDN</sequence>
<dbReference type="InterPro" id="IPR043441">
    <property type="entry name" value="Tjap1/BEGAIN"/>
</dbReference>
<keyword evidence="4" id="KW-0175">Coiled coil</keyword>
<name>A0AA88Y9Z1_PINIB</name>
<gene>
    <name evidence="5" type="ORF">FSP39_002053</name>
</gene>
<evidence type="ECO:0000256" key="2">
    <source>
        <dbReference type="ARBA" id="ARBA00022553"/>
    </source>
</evidence>
<evidence type="ECO:0000313" key="6">
    <source>
        <dbReference type="Proteomes" id="UP001186944"/>
    </source>
</evidence>
<evidence type="ECO:0008006" key="7">
    <source>
        <dbReference type="Google" id="ProtNLM"/>
    </source>
</evidence>
<accession>A0AA88Y9Z1</accession>
<comment type="caution">
    <text evidence="5">The sequence shown here is derived from an EMBL/GenBank/DDBJ whole genome shotgun (WGS) entry which is preliminary data.</text>
</comment>
<protein>
    <recommendedName>
        <fullName evidence="7">Tight junction-associated protein 1</fullName>
    </recommendedName>
</protein>
<comment type="subcellular location">
    <subcellularLocation>
        <location evidence="1">Membrane</location>
        <topology evidence="1">Peripheral membrane protein</topology>
    </subcellularLocation>
</comment>
<evidence type="ECO:0000313" key="5">
    <source>
        <dbReference type="EMBL" id="KAK3092370.1"/>
    </source>
</evidence>
<dbReference type="GO" id="GO:0016020">
    <property type="term" value="C:membrane"/>
    <property type="evidence" value="ECO:0007669"/>
    <property type="project" value="UniProtKB-SubCell"/>
</dbReference>
<organism evidence="5 6">
    <name type="scientific">Pinctada imbricata</name>
    <name type="common">Atlantic pearl-oyster</name>
    <name type="synonym">Pinctada martensii</name>
    <dbReference type="NCBI Taxonomy" id="66713"/>
    <lineage>
        <taxon>Eukaryota</taxon>
        <taxon>Metazoa</taxon>
        <taxon>Spiralia</taxon>
        <taxon>Lophotrochozoa</taxon>
        <taxon>Mollusca</taxon>
        <taxon>Bivalvia</taxon>
        <taxon>Autobranchia</taxon>
        <taxon>Pteriomorphia</taxon>
        <taxon>Pterioida</taxon>
        <taxon>Pterioidea</taxon>
        <taxon>Pteriidae</taxon>
        <taxon>Pinctada</taxon>
    </lineage>
</organism>
<dbReference type="PANTHER" id="PTHR28664:SF4">
    <property type="entry name" value="TIGHT JUNCTION-ASSOCIATED PROTEIN 1"/>
    <property type="match status" value="1"/>
</dbReference>
<proteinExistence type="predicted"/>
<evidence type="ECO:0000256" key="1">
    <source>
        <dbReference type="ARBA" id="ARBA00004170"/>
    </source>
</evidence>